<evidence type="ECO:0000256" key="9">
    <source>
        <dbReference type="SAM" id="Phobius"/>
    </source>
</evidence>
<organism evidence="10 11">
    <name type="scientific">Crassostrea virginica</name>
    <name type="common">Eastern oyster</name>
    <dbReference type="NCBI Taxonomy" id="6565"/>
    <lineage>
        <taxon>Eukaryota</taxon>
        <taxon>Metazoa</taxon>
        <taxon>Spiralia</taxon>
        <taxon>Lophotrochozoa</taxon>
        <taxon>Mollusca</taxon>
        <taxon>Bivalvia</taxon>
        <taxon>Autobranchia</taxon>
        <taxon>Pteriomorphia</taxon>
        <taxon>Ostreida</taxon>
        <taxon>Ostreoidea</taxon>
        <taxon>Ostreidae</taxon>
        <taxon>Crassostrea</taxon>
    </lineage>
</organism>
<accession>A0A8B8CM85</accession>
<dbReference type="PANTHER" id="PTHR23294:SF0">
    <property type="entry name" value="UNC93-LIKE PROTEIN MFSD11"/>
    <property type="match status" value="1"/>
</dbReference>
<feature type="transmembrane region" description="Helical" evidence="9">
    <location>
        <begin position="83"/>
        <end position="100"/>
    </location>
</feature>
<evidence type="ECO:0000256" key="3">
    <source>
        <dbReference type="ARBA" id="ARBA00022692"/>
    </source>
</evidence>
<dbReference type="PANTHER" id="PTHR23294">
    <property type="entry name" value="ET TRANSLATION PRODUCT-RELATED"/>
    <property type="match status" value="1"/>
</dbReference>
<dbReference type="InterPro" id="IPR010291">
    <property type="entry name" value="Ion_channel_UNC-93"/>
</dbReference>
<keyword evidence="5 9" id="KW-0472">Membrane</keyword>
<feature type="transmembrane region" description="Helical" evidence="9">
    <location>
        <begin position="407"/>
        <end position="428"/>
    </location>
</feature>
<evidence type="ECO:0000256" key="7">
    <source>
        <dbReference type="ARBA" id="ARBA00040302"/>
    </source>
</evidence>
<feature type="transmembrane region" description="Helical" evidence="9">
    <location>
        <begin position="275"/>
        <end position="297"/>
    </location>
</feature>
<evidence type="ECO:0000256" key="8">
    <source>
        <dbReference type="ARBA" id="ARBA00041910"/>
    </source>
</evidence>
<evidence type="ECO:0000256" key="1">
    <source>
        <dbReference type="ARBA" id="ARBA00004141"/>
    </source>
</evidence>
<dbReference type="OrthoDB" id="196103at2759"/>
<evidence type="ECO:0000313" key="10">
    <source>
        <dbReference type="Proteomes" id="UP000694844"/>
    </source>
</evidence>
<protein>
    <recommendedName>
        <fullName evidence="7">UNC93-like protein MFSD11</fullName>
    </recommendedName>
    <alternativeName>
        <fullName evidence="8">Major facilitator superfamily domain-containing protein 11</fullName>
    </alternativeName>
</protein>
<feature type="transmembrane region" description="Helical" evidence="9">
    <location>
        <begin position="144"/>
        <end position="164"/>
    </location>
</feature>
<feature type="transmembrane region" description="Helical" evidence="9">
    <location>
        <begin position="309"/>
        <end position="328"/>
    </location>
</feature>
<feature type="transmembrane region" description="Helical" evidence="9">
    <location>
        <begin position="237"/>
        <end position="255"/>
    </location>
</feature>
<comment type="similarity">
    <text evidence="2">Belongs to the unc-93 family.</text>
</comment>
<dbReference type="AlphaFoldDB" id="A0A8B8CM85"/>
<gene>
    <name evidence="11" type="primary">LOC111120499</name>
</gene>
<feature type="transmembrane region" description="Helical" evidence="9">
    <location>
        <begin position="176"/>
        <end position="196"/>
    </location>
</feature>
<dbReference type="InterPro" id="IPR051617">
    <property type="entry name" value="UNC-93-like_regulator"/>
</dbReference>
<name>A0A8B8CM85_CRAVI</name>
<dbReference type="SUPFAM" id="SSF103473">
    <property type="entry name" value="MFS general substrate transporter"/>
    <property type="match status" value="1"/>
</dbReference>
<sequence length="443" mass="48190">MAEPKLFDVRLYNIIILGVGFLLLFTAFQTASMAEQSVLSSEKKNSNGTFTGDGYTSLSIIYIVFSAANWIAPPIVAVLGPKLTMFAGSILYFVFILSFLKPMVWALYLGSVLVGLGAAILWTAQGNFLTINSDSDTVSRNSGIFWALLQCSLLFGNIYSYFVLKGSTDITDAERTKLFIGLSGAALLGVLSFLLLRKPVSTDTENLVNLSPSDVGGKDSPLQTIKRAFHLLRTKEIMLLSLAIAYTGIELTFFSGVYGTCISNTPQFGADAKGLIGISGMFIGVGEILGGAAFGLLGKRTNKYGRDPIVLLGFLSHMAAFFLIFMNIPDGSPKNNEDWSTYMTPNRYLAIFSSFLLGFGDSSFNTQLYSILGFMFPEDSSPAFALFKFVQSVAAAAAFYYSEKLTLYYQLLILTVMGAIGTLAFCVVEWGVSKAYRMGYQSI</sequence>
<feature type="transmembrane region" description="Helical" evidence="9">
    <location>
        <begin position="54"/>
        <end position="71"/>
    </location>
</feature>
<dbReference type="Proteomes" id="UP000694844">
    <property type="component" value="Chromosome 2"/>
</dbReference>
<dbReference type="GO" id="GO:0016020">
    <property type="term" value="C:membrane"/>
    <property type="evidence" value="ECO:0007669"/>
    <property type="project" value="UniProtKB-SubCell"/>
</dbReference>
<feature type="transmembrane region" description="Helical" evidence="9">
    <location>
        <begin position="106"/>
        <end position="124"/>
    </location>
</feature>
<dbReference type="KEGG" id="cvn:111120499"/>
<feature type="transmembrane region" description="Helical" evidence="9">
    <location>
        <begin position="12"/>
        <end position="34"/>
    </location>
</feature>
<evidence type="ECO:0000256" key="5">
    <source>
        <dbReference type="ARBA" id="ARBA00023136"/>
    </source>
</evidence>
<keyword evidence="6" id="KW-0325">Glycoprotein</keyword>
<dbReference type="Pfam" id="PF05978">
    <property type="entry name" value="UNC-93"/>
    <property type="match status" value="1"/>
</dbReference>
<dbReference type="CDD" id="cd17407">
    <property type="entry name" value="MFS_MFSD11"/>
    <property type="match status" value="1"/>
</dbReference>
<reference evidence="11" key="1">
    <citation type="submission" date="2025-08" db="UniProtKB">
        <authorList>
            <consortium name="RefSeq"/>
        </authorList>
    </citation>
    <scope>IDENTIFICATION</scope>
    <source>
        <tissue evidence="11">Whole sample</tissue>
    </source>
</reference>
<proteinExistence type="inferred from homology"/>
<evidence type="ECO:0000256" key="2">
    <source>
        <dbReference type="ARBA" id="ARBA00009172"/>
    </source>
</evidence>
<comment type="subcellular location">
    <subcellularLocation>
        <location evidence="1">Membrane</location>
        <topology evidence="1">Multi-pass membrane protein</topology>
    </subcellularLocation>
</comment>
<evidence type="ECO:0000313" key="11">
    <source>
        <dbReference type="RefSeq" id="XP_022316953.1"/>
    </source>
</evidence>
<evidence type="ECO:0000256" key="4">
    <source>
        <dbReference type="ARBA" id="ARBA00022989"/>
    </source>
</evidence>
<dbReference type="InterPro" id="IPR036259">
    <property type="entry name" value="MFS_trans_sf"/>
</dbReference>
<dbReference type="RefSeq" id="XP_022316953.1">
    <property type="nucleotide sequence ID" value="XM_022461245.1"/>
</dbReference>
<keyword evidence="4 9" id="KW-1133">Transmembrane helix</keyword>
<dbReference type="GeneID" id="111120499"/>
<keyword evidence="10" id="KW-1185">Reference proteome</keyword>
<keyword evidence="3 9" id="KW-0812">Transmembrane</keyword>
<evidence type="ECO:0000256" key="6">
    <source>
        <dbReference type="ARBA" id="ARBA00023180"/>
    </source>
</evidence>
<dbReference type="Gene3D" id="1.20.1250.20">
    <property type="entry name" value="MFS general substrate transporter like domains"/>
    <property type="match status" value="1"/>
</dbReference>